<reference evidence="3" key="1">
    <citation type="submission" date="2017-01" db="EMBL/GenBank/DDBJ databases">
        <authorList>
            <person name="Varghese N."/>
            <person name="Submissions S."/>
        </authorList>
    </citation>
    <scope>NUCLEOTIDE SEQUENCE [LARGE SCALE GENOMIC DNA]</scope>
    <source>
        <strain evidence="3">CGMCC 1.7737</strain>
    </source>
</reference>
<keyword evidence="1" id="KW-0472">Membrane</keyword>
<dbReference type="RefSeq" id="WP_076431077.1">
    <property type="nucleotide sequence ID" value="NZ_FTNO01000003.1"/>
</dbReference>
<evidence type="ECO:0000256" key="1">
    <source>
        <dbReference type="SAM" id="Phobius"/>
    </source>
</evidence>
<feature type="transmembrane region" description="Helical" evidence="1">
    <location>
        <begin position="86"/>
        <end position="107"/>
    </location>
</feature>
<dbReference type="AlphaFoldDB" id="A0A1N7CMU9"/>
<dbReference type="Proteomes" id="UP000186914">
    <property type="component" value="Unassembled WGS sequence"/>
</dbReference>
<dbReference type="OrthoDB" id="378320at2157"/>
<protein>
    <submittedName>
        <fullName evidence="2">Uncharacterized protein</fullName>
    </submittedName>
</protein>
<feature type="transmembrane region" description="Helical" evidence="1">
    <location>
        <begin position="55"/>
        <end position="79"/>
    </location>
</feature>
<dbReference type="EMBL" id="FTNO01000003">
    <property type="protein sequence ID" value="SIR64921.1"/>
    <property type="molecule type" value="Genomic_DNA"/>
</dbReference>
<organism evidence="2 3">
    <name type="scientific">Haladaptatus litoreus</name>
    <dbReference type="NCBI Taxonomy" id="553468"/>
    <lineage>
        <taxon>Archaea</taxon>
        <taxon>Methanobacteriati</taxon>
        <taxon>Methanobacteriota</taxon>
        <taxon>Stenosarchaea group</taxon>
        <taxon>Halobacteria</taxon>
        <taxon>Halobacteriales</taxon>
        <taxon>Haladaptataceae</taxon>
        <taxon>Haladaptatus</taxon>
    </lineage>
</organism>
<keyword evidence="3" id="KW-1185">Reference proteome</keyword>
<gene>
    <name evidence="2" type="ORF">SAMN05421858_3115</name>
</gene>
<evidence type="ECO:0000313" key="3">
    <source>
        <dbReference type="Proteomes" id="UP000186914"/>
    </source>
</evidence>
<proteinExistence type="predicted"/>
<accession>A0A1N7CMU9</accession>
<sequence length="125" mass="12266">MVSKAVYLGASLTAASSALAGSVGGSGALAPWGILGGLIAGWTAETVSDGLFDGALAGVFGAIATVILMGMFSAVSTILTAAHVGLAVFVGTYTSATIAVMIIPTFVVEGIIVGPLTQYAKTTLE</sequence>
<keyword evidence="1" id="KW-0812">Transmembrane</keyword>
<keyword evidence="1" id="KW-1133">Transmembrane helix</keyword>
<evidence type="ECO:0000313" key="2">
    <source>
        <dbReference type="EMBL" id="SIR64921.1"/>
    </source>
</evidence>
<name>A0A1N7CMU9_9EURY</name>